<name>A0A6L5JVL7_RHOTE</name>
<comment type="caution">
    <text evidence="1">The sequence shown here is derived from an EMBL/GenBank/DDBJ whole genome shotgun (WGS) entry which is preliminary data.</text>
</comment>
<organism evidence="1 2">
    <name type="scientific">Rhodocyclus tenuis</name>
    <name type="common">Rhodospirillum tenue</name>
    <dbReference type="NCBI Taxonomy" id="1066"/>
    <lineage>
        <taxon>Bacteria</taxon>
        <taxon>Pseudomonadati</taxon>
        <taxon>Pseudomonadota</taxon>
        <taxon>Betaproteobacteria</taxon>
        <taxon>Rhodocyclales</taxon>
        <taxon>Rhodocyclaceae</taxon>
        <taxon>Rhodocyclus</taxon>
    </lineage>
</organism>
<proteinExistence type="predicted"/>
<protein>
    <submittedName>
        <fullName evidence="1">Uncharacterized protein</fullName>
    </submittedName>
</protein>
<gene>
    <name evidence="1" type="ORF">GHK24_05760</name>
</gene>
<dbReference type="EMBL" id="WIXJ01000002">
    <property type="protein sequence ID" value="MQY51279.1"/>
    <property type="molecule type" value="Genomic_DNA"/>
</dbReference>
<dbReference type="Proteomes" id="UP000480275">
    <property type="component" value="Unassembled WGS sequence"/>
</dbReference>
<reference evidence="1 2" key="1">
    <citation type="submission" date="2019-10" db="EMBL/GenBank/DDBJ databases">
        <title>Whole-genome sequence of the purple nonsulfur photosynthetic bacterium Rhodocyclus tenuis.</title>
        <authorList>
            <person name="Kyndt J.A."/>
            <person name="Meyer T.E."/>
        </authorList>
    </citation>
    <scope>NUCLEOTIDE SEQUENCE [LARGE SCALE GENOMIC DNA]</scope>
    <source>
        <strain evidence="1 2">DSM 110</strain>
    </source>
</reference>
<sequence>MALSLTIGPRFAQQAFEFTVTRSSLFLEVGRFSFFADIFGAPDGAPRWDVSRHEDGSGWSLIIGRGEVVFGR</sequence>
<accession>A0A6L5JVL7</accession>
<evidence type="ECO:0000313" key="1">
    <source>
        <dbReference type="EMBL" id="MQY51279.1"/>
    </source>
</evidence>
<dbReference type="AlphaFoldDB" id="A0A6L5JVL7"/>
<evidence type="ECO:0000313" key="2">
    <source>
        <dbReference type="Proteomes" id="UP000480275"/>
    </source>
</evidence>